<evidence type="ECO:0000313" key="2">
    <source>
        <dbReference type="Proteomes" id="UP001341245"/>
    </source>
</evidence>
<comment type="caution">
    <text evidence="1">The sequence shown here is derived from an EMBL/GenBank/DDBJ whole genome shotgun (WGS) entry which is preliminary data.</text>
</comment>
<gene>
    <name evidence="1" type="ORF">QM012_002291</name>
</gene>
<keyword evidence="2" id="KW-1185">Reference proteome</keyword>
<dbReference type="EMBL" id="JASGXD010000013">
    <property type="protein sequence ID" value="KAK6001801.1"/>
    <property type="molecule type" value="Genomic_DNA"/>
</dbReference>
<name>A0ABR0TBH9_AURPU</name>
<organism evidence="1 2">
    <name type="scientific">Aureobasidium pullulans</name>
    <name type="common">Black yeast</name>
    <name type="synonym">Pullularia pullulans</name>
    <dbReference type="NCBI Taxonomy" id="5580"/>
    <lineage>
        <taxon>Eukaryota</taxon>
        <taxon>Fungi</taxon>
        <taxon>Dikarya</taxon>
        <taxon>Ascomycota</taxon>
        <taxon>Pezizomycotina</taxon>
        <taxon>Dothideomycetes</taxon>
        <taxon>Dothideomycetidae</taxon>
        <taxon>Dothideales</taxon>
        <taxon>Saccotheciaceae</taxon>
        <taxon>Aureobasidium</taxon>
    </lineage>
</organism>
<evidence type="ECO:0008006" key="3">
    <source>
        <dbReference type="Google" id="ProtNLM"/>
    </source>
</evidence>
<protein>
    <recommendedName>
        <fullName evidence="3">Phage protein</fullName>
    </recommendedName>
</protein>
<accession>A0ABR0TBH9</accession>
<proteinExistence type="predicted"/>
<sequence>MELTIKDAISAESMDEYDTFMAGVSDSSFLSREHKDGVIIVNEHNSEDHSVFKTGKFKASELAAAYFEQEREMAIKMGLITEDEEF</sequence>
<reference evidence="1 2" key="1">
    <citation type="submission" date="2023-11" db="EMBL/GenBank/DDBJ databases">
        <title>Draft genome sequence and annotation of the polyextremotolerant black yeast-like fungus Aureobasidium pullulans NRRL 62042.</title>
        <authorList>
            <person name="Dielentheis-Frenken M.R.E."/>
            <person name="Wibberg D."/>
            <person name="Blank L.M."/>
            <person name="Tiso T."/>
        </authorList>
    </citation>
    <scope>NUCLEOTIDE SEQUENCE [LARGE SCALE GENOMIC DNA]</scope>
    <source>
        <strain evidence="1 2">NRRL 62042</strain>
    </source>
</reference>
<evidence type="ECO:0000313" key="1">
    <source>
        <dbReference type="EMBL" id="KAK6001801.1"/>
    </source>
</evidence>
<dbReference type="Proteomes" id="UP001341245">
    <property type="component" value="Unassembled WGS sequence"/>
</dbReference>